<dbReference type="AlphaFoldDB" id="A0AAV7LXX3"/>
<name>A0AAV7LXX3_PLEWA</name>
<proteinExistence type="predicted"/>
<evidence type="ECO:0000313" key="2">
    <source>
        <dbReference type="Proteomes" id="UP001066276"/>
    </source>
</evidence>
<dbReference type="Proteomes" id="UP001066276">
    <property type="component" value="Chromosome 10"/>
</dbReference>
<reference evidence="1" key="1">
    <citation type="journal article" date="2022" name="bioRxiv">
        <title>Sequencing and chromosome-scale assembly of the giantPleurodeles waltlgenome.</title>
        <authorList>
            <person name="Brown T."/>
            <person name="Elewa A."/>
            <person name="Iarovenko S."/>
            <person name="Subramanian E."/>
            <person name="Araus A.J."/>
            <person name="Petzold A."/>
            <person name="Susuki M."/>
            <person name="Suzuki K.-i.T."/>
            <person name="Hayashi T."/>
            <person name="Toyoda A."/>
            <person name="Oliveira C."/>
            <person name="Osipova E."/>
            <person name="Leigh N.D."/>
            <person name="Simon A."/>
            <person name="Yun M.H."/>
        </authorList>
    </citation>
    <scope>NUCLEOTIDE SEQUENCE</scope>
    <source>
        <strain evidence="1">20211129_DDA</strain>
        <tissue evidence="1">Liver</tissue>
    </source>
</reference>
<keyword evidence="2" id="KW-1185">Reference proteome</keyword>
<dbReference type="EMBL" id="JANPWB010000014">
    <property type="protein sequence ID" value="KAJ1095440.1"/>
    <property type="molecule type" value="Genomic_DNA"/>
</dbReference>
<evidence type="ECO:0000313" key="1">
    <source>
        <dbReference type="EMBL" id="KAJ1095440.1"/>
    </source>
</evidence>
<organism evidence="1 2">
    <name type="scientific">Pleurodeles waltl</name>
    <name type="common">Iberian ribbed newt</name>
    <dbReference type="NCBI Taxonomy" id="8319"/>
    <lineage>
        <taxon>Eukaryota</taxon>
        <taxon>Metazoa</taxon>
        <taxon>Chordata</taxon>
        <taxon>Craniata</taxon>
        <taxon>Vertebrata</taxon>
        <taxon>Euteleostomi</taxon>
        <taxon>Amphibia</taxon>
        <taxon>Batrachia</taxon>
        <taxon>Caudata</taxon>
        <taxon>Salamandroidea</taxon>
        <taxon>Salamandridae</taxon>
        <taxon>Pleurodelinae</taxon>
        <taxon>Pleurodeles</taxon>
    </lineage>
</organism>
<comment type="caution">
    <text evidence="1">The sequence shown here is derived from an EMBL/GenBank/DDBJ whole genome shotgun (WGS) entry which is preliminary data.</text>
</comment>
<protein>
    <submittedName>
        <fullName evidence="1">Uncharacterized protein</fullName>
    </submittedName>
</protein>
<gene>
    <name evidence="1" type="ORF">NDU88_000603</name>
</gene>
<sequence length="391" mass="42323">MGWKCTACCGSQSCTQVLHPLGAQCSETVESGHGPLWLPELYTSLTSPRCTVQRNRGIRARPAVAPRAVHESYIPSVHSAARPWNQGTARCGSQSCTRVLHPLGAQCTETVESGHGPLWLPELYTSLTSPRCTVQRDRGIRARPAVAPRAVHESYIPSVHSAAKPWNQGTARCGSHPLGAQCSETVESGHGPLWLPELYTSLTSPRCTVQRDRGIRARPAVAPRAVHESYIPSVHSAARPWNQGTARCGSQSCTRVLHPLGAPCSETVESGHGPLWLPELYTSLTSPRCTVQRDRGIRARPAVAPRAVHESYIPSVHRAARPWNQGTARCGSQSCTQVLHPLGALCIKILESGHALLWLLELYTILTWPAVATRGLHNTCMPPSAHSSVSV</sequence>
<accession>A0AAV7LXX3</accession>